<sequence length="59" mass="6528">MGDILHVYTTHRRVYTLCPPHAEDVLAHPLLRGGEAVPAEADRAYPSAEVLALVHDRAR</sequence>
<reference evidence="1 2" key="1">
    <citation type="journal article" date="2019" name="Int. J. Syst. Evol. Microbiol.">
        <title>The Global Catalogue of Microorganisms (GCM) 10K type strain sequencing project: providing services to taxonomists for standard genome sequencing and annotation.</title>
        <authorList>
            <consortium name="The Broad Institute Genomics Platform"/>
            <consortium name="The Broad Institute Genome Sequencing Center for Infectious Disease"/>
            <person name="Wu L."/>
            <person name="Ma J."/>
        </authorList>
    </citation>
    <scope>NUCLEOTIDE SEQUENCE [LARGE SCALE GENOMIC DNA]</scope>
    <source>
        <strain evidence="1 2">JCM 6922</strain>
    </source>
</reference>
<comment type="caution">
    <text evidence="1">The sequence shown here is derived from an EMBL/GenBank/DDBJ whole genome shotgun (WGS) entry which is preliminary data.</text>
</comment>
<organism evidence="1 2">
    <name type="scientific">Streptomyces glaucus</name>
    <dbReference type="NCBI Taxonomy" id="284029"/>
    <lineage>
        <taxon>Bacteria</taxon>
        <taxon>Bacillati</taxon>
        <taxon>Actinomycetota</taxon>
        <taxon>Actinomycetes</taxon>
        <taxon>Kitasatosporales</taxon>
        <taxon>Streptomycetaceae</taxon>
        <taxon>Streptomyces</taxon>
    </lineage>
</organism>
<dbReference type="EMBL" id="BAAATK010000004">
    <property type="protein sequence ID" value="GAA2425377.1"/>
    <property type="molecule type" value="Genomic_DNA"/>
</dbReference>
<protein>
    <submittedName>
        <fullName evidence="1">Uncharacterized protein</fullName>
    </submittedName>
</protein>
<accession>A0ABN3J9M5</accession>
<name>A0ABN3J9M5_9ACTN</name>
<gene>
    <name evidence="1" type="ORF">GCM10010421_10070</name>
</gene>
<proteinExistence type="predicted"/>
<dbReference type="Proteomes" id="UP001500460">
    <property type="component" value="Unassembled WGS sequence"/>
</dbReference>
<keyword evidence="2" id="KW-1185">Reference proteome</keyword>
<evidence type="ECO:0000313" key="1">
    <source>
        <dbReference type="EMBL" id="GAA2425377.1"/>
    </source>
</evidence>
<evidence type="ECO:0000313" key="2">
    <source>
        <dbReference type="Proteomes" id="UP001500460"/>
    </source>
</evidence>